<name>A0A501QNA2_9FLAO</name>
<dbReference type="NCBIfam" id="TIGR03696">
    <property type="entry name" value="Rhs_assc_core"/>
    <property type="match status" value="1"/>
</dbReference>
<dbReference type="Proteomes" id="UP000319175">
    <property type="component" value="Unassembled WGS sequence"/>
</dbReference>
<dbReference type="Gene3D" id="2.180.10.10">
    <property type="entry name" value="RHS repeat-associated core"/>
    <property type="match status" value="1"/>
</dbReference>
<evidence type="ECO:0000313" key="2">
    <source>
        <dbReference type="Proteomes" id="UP000319175"/>
    </source>
</evidence>
<dbReference type="EMBL" id="VFJE01000044">
    <property type="protein sequence ID" value="TPD73755.1"/>
    <property type="molecule type" value="Genomic_DNA"/>
</dbReference>
<evidence type="ECO:0008006" key="3">
    <source>
        <dbReference type="Google" id="ProtNLM"/>
    </source>
</evidence>
<gene>
    <name evidence="1" type="ORF">FJA49_00225</name>
</gene>
<dbReference type="AlphaFoldDB" id="A0A501QNA2"/>
<protein>
    <recommendedName>
        <fullName evidence="3">RHS repeat-associated core domain-containing protein</fullName>
    </recommendedName>
</protein>
<organism evidence="1 2">
    <name type="scientific">Flavobacterium microcysteis</name>
    <dbReference type="NCBI Taxonomy" id="2596891"/>
    <lineage>
        <taxon>Bacteria</taxon>
        <taxon>Pseudomonadati</taxon>
        <taxon>Bacteroidota</taxon>
        <taxon>Flavobacteriia</taxon>
        <taxon>Flavobacteriales</taxon>
        <taxon>Flavobacteriaceae</taxon>
        <taxon>Flavobacterium</taxon>
    </lineage>
</organism>
<dbReference type="PANTHER" id="PTHR32305">
    <property type="match status" value="1"/>
</dbReference>
<dbReference type="InterPro" id="IPR050708">
    <property type="entry name" value="T6SS_VgrG/RHS"/>
</dbReference>
<sequence length="417" mass="46269">MFESGLVDYLDGFQYKDGNLQFFPTPEGYIRATDVSGTIAYSYVYNYTDHLGNIRLSYAKDTENPNVLKILEEDHYYPFGLKHTNYNSDLLVHREYRGALSIKDPVTPEPLVPVLPYNYKYNGKELQDELGLNMYDMEARNYMPDIGRWGNMDELSEVFSDLTPYNFSNNNPISFSDPSGLAPEKYNNDDSYMRSGSNYFTSTFVNKNSGRIVEHGDDGDDNIYLIDNDWKRGGSKEGLSILGKEIRGMSYERGMSIRIMEDGAGLPYFANTGAVTPIGGAFDITGAWEALFTELFSGDDSEATAFAMAVVTKGKVKPKLGIRALNGLTINGFGKHSLNRAIGDFARKGVKPNSILDALKRPLVVKDVVTDGLGRQSQRFIGRTGEVVVNPSTGKIISVNPTSTSKATKLINKLNTP</sequence>
<reference evidence="1 2" key="1">
    <citation type="submission" date="2019-06" db="EMBL/GenBank/DDBJ databases">
        <title>Flavobacterium sp. MaA-Y11 from geoumgang.</title>
        <authorList>
            <person name="Jeong S."/>
        </authorList>
    </citation>
    <scope>NUCLEOTIDE SEQUENCE [LARGE SCALE GENOMIC DNA]</scope>
    <source>
        <strain evidence="1 2">MaA-Y11</strain>
    </source>
</reference>
<keyword evidence="2" id="KW-1185">Reference proteome</keyword>
<proteinExistence type="predicted"/>
<dbReference type="PANTHER" id="PTHR32305:SF15">
    <property type="entry name" value="PROTEIN RHSA-RELATED"/>
    <property type="match status" value="1"/>
</dbReference>
<accession>A0A501QNA2</accession>
<comment type="caution">
    <text evidence="1">The sequence shown here is derived from an EMBL/GenBank/DDBJ whole genome shotgun (WGS) entry which is preliminary data.</text>
</comment>
<evidence type="ECO:0000313" key="1">
    <source>
        <dbReference type="EMBL" id="TPD73755.1"/>
    </source>
</evidence>
<dbReference type="InterPro" id="IPR022385">
    <property type="entry name" value="Rhs_assc_core"/>
</dbReference>